<dbReference type="GO" id="GO:0006886">
    <property type="term" value="P:intracellular protein transport"/>
    <property type="evidence" value="ECO:0007669"/>
    <property type="project" value="UniProtKB-UniRule"/>
</dbReference>
<dbReference type="PROSITE" id="PS50219">
    <property type="entry name" value="CNH"/>
    <property type="match status" value="1"/>
</dbReference>
<protein>
    <recommendedName>
        <fullName evidence="5">CNH domain-containing protein</fullName>
    </recommendedName>
</protein>
<dbReference type="InterPro" id="IPR019452">
    <property type="entry name" value="VPS39/TGF_beta_rcpt-assoc_1"/>
</dbReference>
<comment type="subcellular location">
    <subcellularLocation>
        <location evidence="1">Endomembrane system</location>
        <topology evidence="1">Peripheral membrane protein</topology>
    </subcellularLocation>
</comment>
<reference evidence="6" key="1">
    <citation type="journal article" date="2024" name="Gigascience">
        <title>Chromosome-level genome of the poultry shaft louse Menopon gallinae provides insight into the host-switching and adaptive evolution of parasitic lice.</title>
        <authorList>
            <person name="Xu Y."/>
            <person name="Ma L."/>
            <person name="Liu S."/>
            <person name="Liang Y."/>
            <person name="Liu Q."/>
            <person name="He Z."/>
            <person name="Tian L."/>
            <person name="Duan Y."/>
            <person name="Cai W."/>
            <person name="Li H."/>
            <person name="Song F."/>
        </authorList>
    </citation>
    <scope>NUCLEOTIDE SEQUENCE</scope>
    <source>
        <strain evidence="6">Cailab_2023a</strain>
    </source>
</reference>
<dbReference type="InterPro" id="IPR032914">
    <property type="entry name" value="Vam6/VPS39/TRAP1"/>
</dbReference>
<dbReference type="GO" id="GO:0016020">
    <property type="term" value="C:membrane"/>
    <property type="evidence" value="ECO:0007669"/>
    <property type="project" value="TreeGrafter"/>
</dbReference>
<dbReference type="GO" id="GO:0034058">
    <property type="term" value="P:endosomal vesicle fusion"/>
    <property type="evidence" value="ECO:0007669"/>
    <property type="project" value="TreeGrafter"/>
</dbReference>
<dbReference type="GO" id="GO:0012505">
    <property type="term" value="C:endomembrane system"/>
    <property type="evidence" value="ECO:0007669"/>
    <property type="project" value="UniProtKB-SubCell"/>
</dbReference>
<evidence type="ECO:0000256" key="1">
    <source>
        <dbReference type="ARBA" id="ARBA00004184"/>
    </source>
</evidence>
<feature type="domain" description="CNH" evidence="5">
    <location>
        <begin position="14"/>
        <end position="292"/>
    </location>
</feature>
<dbReference type="EMBL" id="JARGDH010000001">
    <property type="protein sequence ID" value="KAL0281197.1"/>
    <property type="molecule type" value="Genomic_DNA"/>
</dbReference>
<proteinExistence type="inferred from homology"/>
<dbReference type="GO" id="GO:0006914">
    <property type="term" value="P:autophagy"/>
    <property type="evidence" value="ECO:0007669"/>
    <property type="project" value="TreeGrafter"/>
</dbReference>
<dbReference type="GO" id="GO:0005737">
    <property type="term" value="C:cytoplasm"/>
    <property type="evidence" value="ECO:0007669"/>
    <property type="project" value="TreeGrafter"/>
</dbReference>
<sequence>MHDAYDLSQLLKLTVQIDSIAAYDDNLLVGTKQGHLLTYSVYRPFGEHKHEVQLLSYNRNFSKKPIQQLEVIPAYQLLISLSDNVVSIHNINKVNSQTMQTMIETLVRTKGATLFTLDIQNQTSLTGGVQVFVRLCVVVKKKLQLYYWKNGAFLKLQNDVTVADVPRSISWHQNTLCIGFKGEYTLLTLSTGKTKELFPIGKAPEPSITKLEDDVFALGKDSQSIFINSEGDPTLKYAVKWPEVPVALGYDDPYLIALLPDTIQVKTVEPNMLIQSLLAPKVRLITFCKRGLLYIASQTHVWCLQAVPISQQVKTLLEDKQFQLALKLANISDECEDVKKKNIHEIQTLYAYHLFYSKQFQESMKQFLTLKTDPYSVIKLFPELLPSQSKDSVEPTSNLNEKEMETGLLALVEYLTEVRHDLMNTKVNKQKGGNTLLSIIDTTLLKCYLQTNDAMVAPLLRLNMVHFNETERVLKKHNKVSELVILYQTKGLHSQALSLLKQQSQDIDKMVQYLQHLGSDHLNLIFEFGDWVLKEDPARGLKIFTEDAVEVEQLPRPQVLNHLLKTHKDLAIPYLEHVINVWKDVNPILHTTLVRLYRDKYLELSKDSENKQESQSIREKLVSFLETSKSYTPQNVLSFFPKNDMFEERAIMLGKQGRHEQALSIYVCILEDVSRAKKYCEQVYSAQGEGYKEVFVLLMKILISPPENWLGAVEHPPPPLQPDLETALDILRDYADKINPIQALSVLPDHVPISRIRLFLQKSLHNKLSIRRTTQILKGLVYAEHIQVQDERMKNESKSILITEVNVCPVCKKRFTSQSAFARFPSGDIVHYGCQKDRKT</sequence>
<dbReference type="InterPro" id="IPR001180">
    <property type="entry name" value="CNH_dom"/>
</dbReference>
<dbReference type="InterPro" id="IPR019453">
    <property type="entry name" value="VPS39/TGFA1_Znf"/>
</dbReference>
<dbReference type="Pfam" id="PF10367">
    <property type="entry name" value="zf-Vps39_C"/>
    <property type="match status" value="1"/>
</dbReference>
<organism evidence="6">
    <name type="scientific">Menopon gallinae</name>
    <name type="common">poultry shaft louse</name>
    <dbReference type="NCBI Taxonomy" id="328185"/>
    <lineage>
        <taxon>Eukaryota</taxon>
        <taxon>Metazoa</taxon>
        <taxon>Ecdysozoa</taxon>
        <taxon>Arthropoda</taxon>
        <taxon>Hexapoda</taxon>
        <taxon>Insecta</taxon>
        <taxon>Pterygota</taxon>
        <taxon>Neoptera</taxon>
        <taxon>Paraneoptera</taxon>
        <taxon>Psocodea</taxon>
        <taxon>Troctomorpha</taxon>
        <taxon>Phthiraptera</taxon>
        <taxon>Amblycera</taxon>
        <taxon>Menoponidae</taxon>
        <taxon>Menopon</taxon>
    </lineage>
</organism>
<comment type="similarity">
    <text evidence="3">Belongs to the VAM6/VPS39 family.</text>
</comment>
<accession>A0AAW2IHC6</accession>
<evidence type="ECO:0000259" key="5">
    <source>
        <dbReference type="PROSITE" id="PS50219"/>
    </source>
</evidence>
<dbReference type="InterPro" id="IPR000547">
    <property type="entry name" value="Clathrin_H-chain/VPS_repeat"/>
</dbReference>
<dbReference type="PROSITE" id="PS50236">
    <property type="entry name" value="CHCR"/>
    <property type="match status" value="1"/>
</dbReference>
<evidence type="ECO:0000313" key="6">
    <source>
        <dbReference type="EMBL" id="KAL0281197.1"/>
    </source>
</evidence>
<name>A0AAW2IHC6_9NEOP</name>
<evidence type="ECO:0000256" key="3">
    <source>
        <dbReference type="ARBA" id="ARBA00038201"/>
    </source>
</evidence>
<dbReference type="SMART" id="SM00036">
    <property type="entry name" value="CNH"/>
    <property type="match status" value="1"/>
</dbReference>
<evidence type="ECO:0000256" key="2">
    <source>
        <dbReference type="ARBA" id="ARBA00023136"/>
    </source>
</evidence>
<keyword evidence="2" id="KW-0472">Membrane</keyword>
<gene>
    <name evidence="6" type="ORF">PYX00_002257</name>
</gene>
<dbReference type="Pfam" id="PF10366">
    <property type="entry name" value="Vps39_1"/>
    <property type="match status" value="1"/>
</dbReference>
<dbReference type="PANTHER" id="PTHR12894:SF49">
    <property type="entry name" value="VAM6_VPS39-LIKE PROTEIN"/>
    <property type="match status" value="1"/>
</dbReference>
<feature type="repeat" description="CHCR" evidence="4">
    <location>
        <begin position="547"/>
        <end position="707"/>
    </location>
</feature>
<dbReference type="AlphaFoldDB" id="A0AAW2IHC6"/>
<dbReference type="PANTHER" id="PTHR12894">
    <property type="entry name" value="CNH DOMAIN CONTAINING"/>
    <property type="match status" value="1"/>
</dbReference>
<dbReference type="Pfam" id="PF00780">
    <property type="entry name" value="CNH"/>
    <property type="match status" value="1"/>
</dbReference>
<evidence type="ECO:0000256" key="4">
    <source>
        <dbReference type="PROSITE-ProRule" id="PRU01006"/>
    </source>
</evidence>
<comment type="caution">
    <text evidence="6">The sequence shown here is derived from an EMBL/GenBank/DDBJ whole genome shotgun (WGS) entry which is preliminary data.</text>
</comment>